<dbReference type="InterPro" id="IPR001497">
    <property type="entry name" value="MethylDNA_cys_MeTrfase_AS"/>
</dbReference>
<dbReference type="Proteomes" id="UP000319852">
    <property type="component" value="Chromosome"/>
</dbReference>
<evidence type="ECO:0000313" key="11">
    <source>
        <dbReference type="Proteomes" id="UP000319852"/>
    </source>
</evidence>
<dbReference type="CDD" id="cd06445">
    <property type="entry name" value="ATase"/>
    <property type="match status" value="1"/>
</dbReference>
<name>A0A517MUY6_9BACT</name>
<evidence type="ECO:0000313" key="10">
    <source>
        <dbReference type="EMBL" id="QDS98692.1"/>
    </source>
</evidence>
<proteinExistence type="inferred from homology"/>
<feature type="domain" description="Methylated-DNA-[protein]-cysteine S-methyltransferase DNA binding" evidence="9">
    <location>
        <begin position="97"/>
        <end position="179"/>
    </location>
</feature>
<organism evidence="10 11">
    <name type="scientific">Adhaeretor mobilis</name>
    <dbReference type="NCBI Taxonomy" id="1930276"/>
    <lineage>
        <taxon>Bacteria</taxon>
        <taxon>Pseudomonadati</taxon>
        <taxon>Planctomycetota</taxon>
        <taxon>Planctomycetia</taxon>
        <taxon>Pirellulales</taxon>
        <taxon>Lacipirellulaceae</taxon>
        <taxon>Adhaeretor</taxon>
    </lineage>
</organism>
<dbReference type="InterPro" id="IPR036217">
    <property type="entry name" value="MethylDNA_cys_MeTrfase_DNAb"/>
</dbReference>
<keyword evidence="5 10" id="KW-0808">Transferase</keyword>
<dbReference type="InterPro" id="IPR014048">
    <property type="entry name" value="MethylDNA_cys_MeTrfase_DNA-bd"/>
</dbReference>
<evidence type="ECO:0000256" key="4">
    <source>
        <dbReference type="ARBA" id="ARBA00022603"/>
    </source>
</evidence>
<dbReference type="GO" id="GO:0032259">
    <property type="term" value="P:methylation"/>
    <property type="evidence" value="ECO:0007669"/>
    <property type="project" value="UniProtKB-KW"/>
</dbReference>
<comment type="similarity">
    <text evidence="2">Belongs to the MGMT family.</text>
</comment>
<dbReference type="InterPro" id="IPR036388">
    <property type="entry name" value="WH-like_DNA-bd_sf"/>
</dbReference>
<keyword evidence="6" id="KW-0227">DNA damage</keyword>
<dbReference type="GO" id="GO:0006281">
    <property type="term" value="P:DNA repair"/>
    <property type="evidence" value="ECO:0007669"/>
    <property type="project" value="UniProtKB-KW"/>
</dbReference>
<dbReference type="NCBIfam" id="TIGR00589">
    <property type="entry name" value="ogt"/>
    <property type="match status" value="1"/>
</dbReference>
<dbReference type="PROSITE" id="PS00374">
    <property type="entry name" value="MGMT"/>
    <property type="match status" value="1"/>
</dbReference>
<keyword evidence="4 10" id="KW-0489">Methyltransferase</keyword>
<comment type="catalytic activity">
    <reaction evidence="8">
        <text>a 6-O-methyl-2'-deoxyguanosine in DNA + L-cysteinyl-[protein] = S-methyl-L-cysteinyl-[protein] + a 2'-deoxyguanosine in DNA</text>
        <dbReference type="Rhea" id="RHEA:24000"/>
        <dbReference type="Rhea" id="RHEA-COMP:10131"/>
        <dbReference type="Rhea" id="RHEA-COMP:10132"/>
        <dbReference type="Rhea" id="RHEA-COMP:11367"/>
        <dbReference type="Rhea" id="RHEA-COMP:11368"/>
        <dbReference type="ChEBI" id="CHEBI:29950"/>
        <dbReference type="ChEBI" id="CHEBI:82612"/>
        <dbReference type="ChEBI" id="CHEBI:85445"/>
        <dbReference type="ChEBI" id="CHEBI:85448"/>
        <dbReference type="EC" id="2.1.1.63"/>
    </reaction>
</comment>
<dbReference type="GO" id="GO:0003908">
    <property type="term" value="F:methylated-DNA-[protein]-cysteine S-methyltransferase activity"/>
    <property type="evidence" value="ECO:0007669"/>
    <property type="project" value="UniProtKB-EC"/>
</dbReference>
<sequence>MSTNLLAEVEISSKTTLLGGMAVGVAEGAVAAIAFGHKSAAAAERDVRRQMRDLPEPAGGTQGNVAADEVLEVLTDYAAGEAVNFSKMPVYSYPRTSFQQRVIAACCAIPRGKTLTYGQLAAKVGNPGAARAVGSVMSSNPLPLVIPCHRVLAAGGGLGGYSARQGLAMKRRLLEMEGAEF</sequence>
<reference evidence="10 11" key="1">
    <citation type="submission" date="2019-02" db="EMBL/GenBank/DDBJ databases">
        <title>Deep-cultivation of Planctomycetes and their phenomic and genomic characterization uncovers novel biology.</title>
        <authorList>
            <person name="Wiegand S."/>
            <person name="Jogler M."/>
            <person name="Boedeker C."/>
            <person name="Pinto D."/>
            <person name="Vollmers J."/>
            <person name="Rivas-Marin E."/>
            <person name="Kohn T."/>
            <person name="Peeters S.H."/>
            <person name="Heuer A."/>
            <person name="Rast P."/>
            <person name="Oberbeckmann S."/>
            <person name="Bunk B."/>
            <person name="Jeske O."/>
            <person name="Meyerdierks A."/>
            <person name="Storesund J.E."/>
            <person name="Kallscheuer N."/>
            <person name="Luecker S."/>
            <person name="Lage O.M."/>
            <person name="Pohl T."/>
            <person name="Merkel B.J."/>
            <person name="Hornburger P."/>
            <person name="Mueller R.-W."/>
            <person name="Bruemmer F."/>
            <person name="Labrenz M."/>
            <person name="Spormann A.M."/>
            <person name="Op den Camp H."/>
            <person name="Overmann J."/>
            <person name="Amann R."/>
            <person name="Jetten M.S.M."/>
            <person name="Mascher T."/>
            <person name="Medema M.H."/>
            <person name="Devos D.P."/>
            <person name="Kaster A.-K."/>
            <person name="Ovreas L."/>
            <person name="Rohde M."/>
            <person name="Galperin M.Y."/>
            <person name="Jogler C."/>
        </authorList>
    </citation>
    <scope>NUCLEOTIDE SEQUENCE [LARGE SCALE GENOMIC DNA]</scope>
    <source>
        <strain evidence="10 11">HG15A2</strain>
    </source>
</reference>
<keyword evidence="7" id="KW-0234">DNA repair</keyword>
<dbReference type="KEGG" id="amob:HG15A2_19730"/>
<dbReference type="SUPFAM" id="SSF46767">
    <property type="entry name" value="Methylated DNA-protein cysteine methyltransferase, C-terminal domain"/>
    <property type="match status" value="1"/>
</dbReference>
<gene>
    <name evidence="10" type="primary">ogt</name>
    <name evidence="10" type="ORF">HG15A2_19730</name>
</gene>
<dbReference type="PANTHER" id="PTHR10815:SF13">
    <property type="entry name" value="METHYLATED-DNA--PROTEIN-CYSTEINE METHYLTRANSFERASE"/>
    <property type="match status" value="1"/>
</dbReference>
<evidence type="ECO:0000256" key="8">
    <source>
        <dbReference type="ARBA" id="ARBA00049348"/>
    </source>
</evidence>
<keyword evidence="11" id="KW-1185">Reference proteome</keyword>
<evidence type="ECO:0000256" key="5">
    <source>
        <dbReference type="ARBA" id="ARBA00022679"/>
    </source>
</evidence>
<dbReference type="PANTHER" id="PTHR10815">
    <property type="entry name" value="METHYLATED-DNA--PROTEIN-CYSTEINE METHYLTRANSFERASE"/>
    <property type="match status" value="1"/>
</dbReference>
<dbReference type="AlphaFoldDB" id="A0A517MUY6"/>
<evidence type="ECO:0000256" key="3">
    <source>
        <dbReference type="ARBA" id="ARBA00011918"/>
    </source>
</evidence>
<dbReference type="Pfam" id="PF01035">
    <property type="entry name" value="DNA_binding_1"/>
    <property type="match status" value="1"/>
</dbReference>
<comment type="catalytic activity">
    <reaction evidence="1">
        <text>a 4-O-methyl-thymidine in DNA + L-cysteinyl-[protein] = a thymidine in DNA + S-methyl-L-cysteinyl-[protein]</text>
        <dbReference type="Rhea" id="RHEA:53428"/>
        <dbReference type="Rhea" id="RHEA-COMP:10131"/>
        <dbReference type="Rhea" id="RHEA-COMP:10132"/>
        <dbReference type="Rhea" id="RHEA-COMP:13555"/>
        <dbReference type="Rhea" id="RHEA-COMP:13556"/>
        <dbReference type="ChEBI" id="CHEBI:29950"/>
        <dbReference type="ChEBI" id="CHEBI:82612"/>
        <dbReference type="ChEBI" id="CHEBI:137386"/>
        <dbReference type="ChEBI" id="CHEBI:137387"/>
        <dbReference type="EC" id="2.1.1.63"/>
    </reaction>
</comment>
<evidence type="ECO:0000256" key="6">
    <source>
        <dbReference type="ARBA" id="ARBA00022763"/>
    </source>
</evidence>
<evidence type="ECO:0000259" key="9">
    <source>
        <dbReference type="Pfam" id="PF01035"/>
    </source>
</evidence>
<dbReference type="FunFam" id="1.10.10.10:FF:000214">
    <property type="entry name" value="Methylated-DNA--protein-cysteine methyltransferase"/>
    <property type="match status" value="1"/>
</dbReference>
<protein>
    <recommendedName>
        <fullName evidence="3">methylated-DNA--[protein]-cysteine S-methyltransferase</fullName>
        <ecNumber evidence="3">2.1.1.63</ecNumber>
    </recommendedName>
</protein>
<dbReference type="Gene3D" id="1.10.10.10">
    <property type="entry name" value="Winged helix-like DNA-binding domain superfamily/Winged helix DNA-binding domain"/>
    <property type="match status" value="1"/>
</dbReference>
<dbReference type="EMBL" id="CP036263">
    <property type="protein sequence ID" value="QDS98692.1"/>
    <property type="molecule type" value="Genomic_DNA"/>
</dbReference>
<dbReference type="RefSeq" id="WP_218932437.1">
    <property type="nucleotide sequence ID" value="NZ_CP036263.1"/>
</dbReference>
<evidence type="ECO:0000256" key="1">
    <source>
        <dbReference type="ARBA" id="ARBA00001286"/>
    </source>
</evidence>
<evidence type="ECO:0000256" key="7">
    <source>
        <dbReference type="ARBA" id="ARBA00023204"/>
    </source>
</evidence>
<dbReference type="EC" id="2.1.1.63" evidence="3"/>
<evidence type="ECO:0000256" key="2">
    <source>
        <dbReference type="ARBA" id="ARBA00008711"/>
    </source>
</evidence>
<accession>A0A517MUY6</accession>